<evidence type="ECO:0000313" key="1">
    <source>
        <dbReference type="Proteomes" id="UP000887579"/>
    </source>
</evidence>
<protein>
    <submittedName>
        <fullName evidence="2">Uncharacterized protein</fullName>
    </submittedName>
</protein>
<accession>A0AC34GAD8</accession>
<organism evidence="1 2">
    <name type="scientific">Panagrolaimus sp. ES5</name>
    <dbReference type="NCBI Taxonomy" id="591445"/>
    <lineage>
        <taxon>Eukaryota</taxon>
        <taxon>Metazoa</taxon>
        <taxon>Ecdysozoa</taxon>
        <taxon>Nematoda</taxon>
        <taxon>Chromadorea</taxon>
        <taxon>Rhabditida</taxon>
        <taxon>Tylenchina</taxon>
        <taxon>Panagrolaimomorpha</taxon>
        <taxon>Panagrolaimoidea</taxon>
        <taxon>Panagrolaimidae</taxon>
        <taxon>Panagrolaimus</taxon>
    </lineage>
</organism>
<sequence>MCLYKNFPEFFLLYISVAKMNKTLFIFALLGLIIVDAVVLQRAETKGVGCTLCKDFVKDLETELQNDEGNIEEVSFLLIS</sequence>
<name>A0AC34GAD8_9BILA</name>
<proteinExistence type="predicted"/>
<evidence type="ECO:0000313" key="2">
    <source>
        <dbReference type="WBParaSite" id="ES5_v2.g26496.t1"/>
    </source>
</evidence>
<reference evidence="2" key="1">
    <citation type="submission" date="2022-11" db="UniProtKB">
        <authorList>
            <consortium name="WormBaseParasite"/>
        </authorList>
    </citation>
    <scope>IDENTIFICATION</scope>
</reference>
<dbReference type="Proteomes" id="UP000887579">
    <property type="component" value="Unplaced"/>
</dbReference>
<dbReference type="WBParaSite" id="ES5_v2.g26496.t1">
    <property type="protein sequence ID" value="ES5_v2.g26496.t1"/>
    <property type="gene ID" value="ES5_v2.g26496"/>
</dbReference>